<organism evidence="1 2">
    <name type="scientific">Pseudidiomarina planktonica</name>
    <dbReference type="NCBI Taxonomy" id="1323738"/>
    <lineage>
        <taxon>Bacteria</taxon>
        <taxon>Pseudomonadati</taxon>
        <taxon>Pseudomonadota</taxon>
        <taxon>Gammaproteobacteria</taxon>
        <taxon>Alteromonadales</taxon>
        <taxon>Idiomarinaceae</taxon>
        <taxon>Pseudidiomarina</taxon>
    </lineage>
</organism>
<dbReference type="Gene3D" id="2.160.10.10">
    <property type="entry name" value="Hexapeptide repeat proteins"/>
    <property type="match status" value="1"/>
</dbReference>
<dbReference type="GO" id="GO:0016740">
    <property type="term" value="F:transferase activity"/>
    <property type="evidence" value="ECO:0007669"/>
    <property type="project" value="UniProtKB-KW"/>
</dbReference>
<dbReference type="InterPro" id="IPR001451">
    <property type="entry name" value="Hexapep"/>
</dbReference>
<accession>A0A1Y6ENJ8</accession>
<dbReference type="InterPro" id="IPR051159">
    <property type="entry name" value="Hexapeptide_acetyltransf"/>
</dbReference>
<dbReference type="SUPFAM" id="SSF51161">
    <property type="entry name" value="Trimeric LpxA-like enzymes"/>
    <property type="match status" value="1"/>
</dbReference>
<protein>
    <submittedName>
        <fullName evidence="1">Acetyltransferase (Isoleucine patch superfamily)</fullName>
    </submittedName>
</protein>
<name>A0A1Y6ENJ8_9GAMM</name>
<dbReference type="InterPro" id="IPR011004">
    <property type="entry name" value="Trimer_LpxA-like_sf"/>
</dbReference>
<proteinExistence type="predicted"/>
<dbReference type="EMBL" id="FXWH01000001">
    <property type="protein sequence ID" value="SMQ61753.1"/>
    <property type="molecule type" value="Genomic_DNA"/>
</dbReference>
<dbReference type="CDD" id="cd04647">
    <property type="entry name" value="LbH_MAT_like"/>
    <property type="match status" value="1"/>
</dbReference>
<sequence>MFTRFKMFVKRLYRSFLKWNALRVVRDRGVNIRINGPCQFSSRTELGVNCHFNGLKVNGKGLVRIGSNFHSGEDCLFITDIHNYKGEKLPYDETYIVKDIIIEENVWIGSRVIILGGVTLGEGAIVQAGSVVVSDVPALSIVGGHPARVFSNRSSEHYFRLKEEGSFH</sequence>
<reference evidence="2" key="1">
    <citation type="submission" date="2017-04" db="EMBL/GenBank/DDBJ databases">
        <authorList>
            <person name="Varghese N."/>
            <person name="Submissions S."/>
        </authorList>
    </citation>
    <scope>NUCLEOTIDE SEQUENCE [LARGE SCALE GENOMIC DNA]</scope>
</reference>
<keyword evidence="2" id="KW-1185">Reference proteome</keyword>
<dbReference type="OrthoDB" id="9815592at2"/>
<keyword evidence="1" id="KW-0808">Transferase</keyword>
<dbReference type="PANTHER" id="PTHR23416">
    <property type="entry name" value="SIALIC ACID SYNTHASE-RELATED"/>
    <property type="match status" value="1"/>
</dbReference>
<evidence type="ECO:0000313" key="1">
    <source>
        <dbReference type="EMBL" id="SMQ61753.1"/>
    </source>
</evidence>
<dbReference type="Proteomes" id="UP000194450">
    <property type="component" value="Unassembled WGS sequence"/>
</dbReference>
<gene>
    <name evidence="1" type="ORF">SAMN06297229_0608</name>
</gene>
<dbReference type="RefSeq" id="WP_086433775.1">
    <property type="nucleotide sequence ID" value="NZ_FXWH01000001.1"/>
</dbReference>
<dbReference type="AlphaFoldDB" id="A0A1Y6ENJ8"/>
<dbReference type="Pfam" id="PF00132">
    <property type="entry name" value="Hexapep"/>
    <property type="match status" value="1"/>
</dbReference>
<evidence type="ECO:0000313" key="2">
    <source>
        <dbReference type="Proteomes" id="UP000194450"/>
    </source>
</evidence>